<name>A0A9P5PQ13_9AGAR</name>
<gene>
    <name evidence="1" type="ORF">BDP27DRAFT_1364947</name>
</gene>
<dbReference type="AlphaFoldDB" id="A0A9P5PQ13"/>
<dbReference type="EMBL" id="JADNRY010000074">
    <property type="protein sequence ID" value="KAF9067378.1"/>
    <property type="molecule type" value="Genomic_DNA"/>
</dbReference>
<sequence length="180" mass="19969">MAGALIVMTTESKRMKEVNNATEQMMARCLTVGKNKRCPAPVAEAHIARGEWDGEMGIRKSMDAALVVVRKKIFANIAPVAEKMLVRIPMKVNISGGELETLQKKDGIIIETVSGADEIKVIYWQSSNKTIKVPYHLIQSFHEQPNPSRDKGLMVIAQNHPEHIALPVPQYITSKKGIEV</sequence>
<dbReference type="OrthoDB" id="10598485at2759"/>
<dbReference type="Proteomes" id="UP000772434">
    <property type="component" value="Unassembled WGS sequence"/>
</dbReference>
<keyword evidence="2" id="KW-1185">Reference proteome</keyword>
<evidence type="ECO:0000313" key="1">
    <source>
        <dbReference type="EMBL" id="KAF9067378.1"/>
    </source>
</evidence>
<comment type="caution">
    <text evidence="1">The sequence shown here is derived from an EMBL/GenBank/DDBJ whole genome shotgun (WGS) entry which is preliminary data.</text>
</comment>
<proteinExistence type="predicted"/>
<accession>A0A9P5PQ13</accession>
<reference evidence="1" key="1">
    <citation type="submission" date="2020-11" db="EMBL/GenBank/DDBJ databases">
        <authorList>
            <consortium name="DOE Joint Genome Institute"/>
            <person name="Ahrendt S."/>
            <person name="Riley R."/>
            <person name="Andreopoulos W."/>
            <person name="Labutti K."/>
            <person name="Pangilinan J."/>
            <person name="Ruiz-Duenas F.J."/>
            <person name="Barrasa J.M."/>
            <person name="Sanchez-Garcia M."/>
            <person name="Camarero S."/>
            <person name="Miyauchi S."/>
            <person name="Serrano A."/>
            <person name="Linde D."/>
            <person name="Babiker R."/>
            <person name="Drula E."/>
            <person name="Ayuso-Fernandez I."/>
            <person name="Pacheco R."/>
            <person name="Padilla G."/>
            <person name="Ferreira P."/>
            <person name="Barriuso J."/>
            <person name="Kellner H."/>
            <person name="Castanera R."/>
            <person name="Alfaro M."/>
            <person name="Ramirez L."/>
            <person name="Pisabarro A.G."/>
            <person name="Kuo A."/>
            <person name="Tritt A."/>
            <person name="Lipzen A."/>
            <person name="He G."/>
            <person name="Yan M."/>
            <person name="Ng V."/>
            <person name="Cullen D."/>
            <person name="Martin F."/>
            <person name="Rosso M.-N."/>
            <person name="Henrissat B."/>
            <person name="Hibbett D."/>
            <person name="Martinez A.T."/>
            <person name="Grigoriev I.V."/>
        </authorList>
    </citation>
    <scope>NUCLEOTIDE SEQUENCE</scope>
    <source>
        <strain evidence="1">AH 40177</strain>
    </source>
</reference>
<organism evidence="1 2">
    <name type="scientific">Rhodocollybia butyracea</name>
    <dbReference type="NCBI Taxonomy" id="206335"/>
    <lineage>
        <taxon>Eukaryota</taxon>
        <taxon>Fungi</taxon>
        <taxon>Dikarya</taxon>
        <taxon>Basidiomycota</taxon>
        <taxon>Agaricomycotina</taxon>
        <taxon>Agaricomycetes</taxon>
        <taxon>Agaricomycetidae</taxon>
        <taxon>Agaricales</taxon>
        <taxon>Marasmiineae</taxon>
        <taxon>Omphalotaceae</taxon>
        <taxon>Rhodocollybia</taxon>
    </lineage>
</organism>
<protein>
    <submittedName>
        <fullName evidence="1">Uncharacterized protein</fullName>
    </submittedName>
</protein>
<evidence type="ECO:0000313" key="2">
    <source>
        <dbReference type="Proteomes" id="UP000772434"/>
    </source>
</evidence>